<proteinExistence type="predicted"/>
<protein>
    <submittedName>
        <fullName evidence="1">Uncharacterized protein</fullName>
    </submittedName>
</protein>
<accession>A0A1M5GT99</accession>
<gene>
    <name evidence="1" type="ORF">SAMN02745131_04222</name>
</gene>
<sequence length="174" mass="19072">MNKHKLPVLGLSLVLLITSCKKNDVQHENTLGNRPVAAAMAASAKASEWSTLPNWTSSKGDKFTTYTSKVTDSSITSSVTSRGMVLAFVKDGSTINALPFQKKGANDSYYYYQVSNGSISLSCDNYTGTANLSSETFKYFVFTPEKLKDLESQGYTKIKLMQLAYEDVAALFTK</sequence>
<dbReference type="PROSITE" id="PS51257">
    <property type="entry name" value="PROKAR_LIPOPROTEIN"/>
    <property type="match status" value="1"/>
</dbReference>
<organism evidence="1 2">
    <name type="scientific">Flavisolibacter ginsengisoli DSM 18119</name>
    <dbReference type="NCBI Taxonomy" id="1121884"/>
    <lineage>
        <taxon>Bacteria</taxon>
        <taxon>Pseudomonadati</taxon>
        <taxon>Bacteroidota</taxon>
        <taxon>Chitinophagia</taxon>
        <taxon>Chitinophagales</taxon>
        <taxon>Chitinophagaceae</taxon>
        <taxon>Flavisolibacter</taxon>
    </lineage>
</organism>
<dbReference type="Proteomes" id="UP000184048">
    <property type="component" value="Unassembled WGS sequence"/>
</dbReference>
<evidence type="ECO:0000313" key="2">
    <source>
        <dbReference type="Proteomes" id="UP000184048"/>
    </source>
</evidence>
<dbReference type="RefSeq" id="WP_072837316.1">
    <property type="nucleotide sequence ID" value="NZ_FQUU01000046.1"/>
</dbReference>
<reference evidence="1 2" key="1">
    <citation type="submission" date="2016-11" db="EMBL/GenBank/DDBJ databases">
        <authorList>
            <person name="Jaros S."/>
            <person name="Januszkiewicz K."/>
            <person name="Wedrychowicz H."/>
        </authorList>
    </citation>
    <scope>NUCLEOTIDE SEQUENCE [LARGE SCALE GENOMIC DNA]</scope>
    <source>
        <strain evidence="1 2">DSM 18119</strain>
    </source>
</reference>
<dbReference type="AlphaFoldDB" id="A0A1M5GT99"/>
<dbReference type="EMBL" id="FQUU01000046">
    <property type="protein sequence ID" value="SHG06970.1"/>
    <property type="molecule type" value="Genomic_DNA"/>
</dbReference>
<evidence type="ECO:0000313" key="1">
    <source>
        <dbReference type="EMBL" id="SHG06970.1"/>
    </source>
</evidence>
<dbReference type="STRING" id="1121884.SAMN02745131_04222"/>
<keyword evidence="2" id="KW-1185">Reference proteome</keyword>
<name>A0A1M5GT99_9BACT</name>